<sequence>MPALMVRNRHSRYVGVIFENEAIGALLENLFTSCARSYGKQVDAATLSSAVAHEKDAAIIMVSFDGRLSKVPRETMLKDAVAGVRWLRQSSAPTFKDLRRVSRKWSEVIGCMLGIQVIAEEKLVSFIDRMEMAFKIRGL</sequence>
<reference evidence="2" key="2">
    <citation type="submission" date="2015-01" db="EMBL/GenBank/DDBJ databases">
        <title>Evolutionary Origins and Diversification of the Mycorrhizal Mutualists.</title>
        <authorList>
            <consortium name="DOE Joint Genome Institute"/>
            <consortium name="Mycorrhizal Genomics Consortium"/>
            <person name="Kohler A."/>
            <person name="Kuo A."/>
            <person name="Nagy L.G."/>
            <person name="Floudas D."/>
            <person name="Copeland A."/>
            <person name="Barry K.W."/>
            <person name="Cichocki N."/>
            <person name="Veneault-Fourrey C."/>
            <person name="LaButti K."/>
            <person name="Lindquist E.A."/>
            <person name="Lipzen A."/>
            <person name="Lundell T."/>
            <person name="Morin E."/>
            <person name="Murat C."/>
            <person name="Riley R."/>
            <person name="Ohm R."/>
            <person name="Sun H."/>
            <person name="Tunlid A."/>
            <person name="Henrissat B."/>
            <person name="Grigoriev I.V."/>
            <person name="Hibbett D.S."/>
            <person name="Martin F."/>
        </authorList>
    </citation>
    <scope>NUCLEOTIDE SEQUENCE [LARGE SCALE GENOMIC DNA]</scope>
    <source>
        <strain evidence="2">h7</strain>
    </source>
</reference>
<organism evidence="1 2">
    <name type="scientific">Hebeloma cylindrosporum</name>
    <dbReference type="NCBI Taxonomy" id="76867"/>
    <lineage>
        <taxon>Eukaryota</taxon>
        <taxon>Fungi</taxon>
        <taxon>Dikarya</taxon>
        <taxon>Basidiomycota</taxon>
        <taxon>Agaricomycotina</taxon>
        <taxon>Agaricomycetes</taxon>
        <taxon>Agaricomycetidae</taxon>
        <taxon>Agaricales</taxon>
        <taxon>Agaricineae</taxon>
        <taxon>Hymenogastraceae</taxon>
        <taxon>Hebeloma</taxon>
    </lineage>
</organism>
<protein>
    <submittedName>
        <fullName evidence="1">Uncharacterized protein</fullName>
    </submittedName>
</protein>
<keyword evidence="2" id="KW-1185">Reference proteome</keyword>
<evidence type="ECO:0000313" key="1">
    <source>
        <dbReference type="EMBL" id="KIM36494.1"/>
    </source>
</evidence>
<dbReference type="Proteomes" id="UP000053424">
    <property type="component" value="Unassembled WGS sequence"/>
</dbReference>
<dbReference type="EMBL" id="KN831805">
    <property type="protein sequence ID" value="KIM36494.1"/>
    <property type="molecule type" value="Genomic_DNA"/>
</dbReference>
<proteinExistence type="predicted"/>
<reference evidence="1 2" key="1">
    <citation type="submission" date="2014-04" db="EMBL/GenBank/DDBJ databases">
        <authorList>
            <consortium name="DOE Joint Genome Institute"/>
            <person name="Kuo A."/>
            <person name="Gay G."/>
            <person name="Dore J."/>
            <person name="Kohler A."/>
            <person name="Nagy L.G."/>
            <person name="Floudas D."/>
            <person name="Copeland A."/>
            <person name="Barry K.W."/>
            <person name="Cichocki N."/>
            <person name="Veneault-Fourrey C."/>
            <person name="LaButti K."/>
            <person name="Lindquist E.A."/>
            <person name="Lipzen A."/>
            <person name="Lundell T."/>
            <person name="Morin E."/>
            <person name="Murat C."/>
            <person name="Sun H."/>
            <person name="Tunlid A."/>
            <person name="Henrissat B."/>
            <person name="Grigoriev I.V."/>
            <person name="Hibbett D.S."/>
            <person name="Martin F."/>
            <person name="Nordberg H.P."/>
            <person name="Cantor M.N."/>
            <person name="Hua S.X."/>
        </authorList>
    </citation>
    <scope>NUCLEOTIDE SEQUENCE [LARGE SCALE GENOMIC DNA]</scope>
    <source>
        <strain evidence="2">h7</strain>
    </source>
</reference>
<dbReference type="AlphaFoldDB" id="A0A0C3BWN9"/>
<gene>
    <name evidence="1" type="ORF">M413DRAFT_31718</name>
</gene>
<name>A0A0C3BWN9_HEBCY</name>
<evidence type="ECO:0000313" key="2">
    <source>
        <dbReference type="Proteomes" id="UP000053424"/>
    </source>
</evidence>
<accession>A0A0C3BWN9</accession>
<dbReference type="HOGENOM" id="CLU_1845344_0_0_1"/>